<dbReference type="Gene3D" id="2.130.10.10">
    <property type="entry name" value="YVTN repeat-like/Quinoprotein amine dehydrogenase"/>
    <property type="match status" value="1"/>
</dbReference>
<dbReference type="OrthoDB" id="445052at2759"/>
<dbReference type="Proteomes" id="UP000265618">
    <property type="component" value="Unassembled WGS sequence"/>
</dbReference>
<accession>A0A9K3D9A5</accession>
<gene>
    <name evidence="1" type="ORF">KIPB_013275</name>
</gene>
<feature type="non-terminal residue" evidence="1">
    <location>
        <position position="1"/>
    </location>
</feature>
<organism evidence="1 2">
    <name type="scientific">Kipferlia bialata</name>
    <dbReference type="NCBI Taxonomy" id="797122"/>
    <lineage>
        <taxon>Eukaryota</taxon>
        <taxon>Metamonada</taxon>
        <taxon>Carpediemonas-like organisms</taxon>
        <taxon>Kipferlia</taxon>
    </lineage>
</organism>
<dbReference type="EMBL" id="BDIP01006221">
    <property type="protein sequence ID" value="GIQ90471.1"/>
    <property type="molecule type" value="Genomic_DNA"/>
</dbReference>
<proteinExistence type="predicted"/>
<evidence type="ECO:0000313" key="1">
    <source>
        <dbReference type="EMBL" id="GIQ90471.1"/>
    </source>
</evidence>
<keyword evidence="2" id="KW-1185">Reference proteome</keyword>
<dbReference type="InterPro" id="IPR011044">
    <property type="entry name" value="Quino_amine_DH_bsu"/>
</dbReference>
<dbReference type="SUPFAM" id="SSF50969">
    <property type="entry name" value="YVTN repeat-like/Quinoprotein amine dehydrogenase"/>
    <property type="match status" value="1"/>
</dbReference>
<name>A0A9K3D9A5_9EUKA</name>
<comment type="caution">
    <text evidence="1">The sequence shown here is derived from an EMBL/GenBank/DDBJ whole genome shotgun (WGS) entry which is preliminary data.</text>
</comment>
<sequence>GLLHSLERAQNLLMHPVRGILNERDHLPPPDRSLTLSAVGDGTVQVGQDGLPVSDVSFNSTGTFLACAVGLPPHSHPGICTHDGRVVILSTRGGGVLASIDMPTCVTAVAFHPVRTSMLACADTYGQVHLLNLDVPASLSLSISLSIYIS</sequence>
<protein>
    <submittedName>
        <fullName evidence="1">Uncharacterized protein</fullName>
    </submittedName>
</protein>
<dbReference type="InterPro" id="IPR015943">
    <property type="entry name" value="WD40/YVTN_repeat-like_dom_sf"/>
</dbReference>
<dbReference type="AlphaFoldDB" id="A0A9K3D9A5"/>
<reference evidence="1 2" key="1">
    <citation type="journal article" date="2018" name="PLoS ONE">
        <title>The draft genome of Kipferlia bialata reveals reductive genome evolution in fornicate parasites.</title>
        <authorList>
            <person name="Tanifuji G."/>
            <person name="Takabayashi S."/>
            <person name="Kume K."/>
            <person name="Takagi M."/>
            <person name="Nakayama T."/>
            <person name="Kamikawa R."/>
            <person name="Inagaki Y."/>
            <person name="Hashimoto T."/>
        </authorList>
    </citation>
    <scope>NUCLEOTIDE SEQUENCE [LARGE SCALE GENOMIC DNA]</scope>
    <source>
        <strain evidence="1">NY0173</strain>
    </source>
</reference>
<evidence type="ECO:0000313" key="2">
    <source>
        <dbReference type="Proteomes" id="UP000265618"/>
    </source>
</evidence>